<dbReference type="GO" id="GO:0046872">
    <property type="term" value="F:metal ion binding"/>
    <property type="evidence" value="ECO:0007669"/>
    <property type="project" value="UniProtKB-KW"/>
</dbReference>
<organism evidence="10 11">
    <name type="scientific">Aliidongia dinghuensis</name>
    <dbReference type="NCBI Taxonomy" id="1867774"/>
    <lineage>
        <taxon>Bacteria</taxon>
        <taxon>Pseudomonadati</taxon>
        <taxon>Pseudomonadota</taxon>
        <taxon>Alphaproteobacteria</taxon>
        <taxon>Rhodospirillales</taxon>
        <taxon>Dongiaceae</taxon>
        <taxon>Aliidongia</taxon>
    </lineage>
</organism>
<accession>A0A8J2YVA3</accession>
<evidence type="ECO:0000313" key="11">
    <source>
        <dbReference type="Proteomes" id="UP000646365"/>
    </source>
</evidence>
<evidence type="ECO:0000256" key="2">
    <source>
        <dbReference type="ARBA" id="ARBA00022670"/>
    </source>
</evidence>
<feature type="region of interest" description="Disordered" evidence="8">
    <location>
        <begin position="241"/>
        <end position="267"/>
    </location>
</feature>
<dbReference type="PANTHER" id="PTHR21666">
    <property type="entry name" value="PEPTIDASE-RELATED"/>
    <property type="match status" value="1"/>
</dbReference>
<sequence length="455" mass="47778">MMIGTLSRLGGRLFPDRQILIRSNGRVTHLNLSGPLQMSFVAASVLSVAAVALTTFIPTTLTPKSDADLNLQVDASSSQAELARAVETLKAQLAEAQSAAQLADSRVKTLADQRKDAAPSADGDAQQAAAELDAAKLTERVAQLENDLKILGAQNAQNRSLYEQTAEQLAQATTERQKLTAEKGKLQKSIGELAQAKDAAEKTIAADRERLKLKVSELEKKLATRPAPRAELTGKLVTVPTTDGASAAGTVGGGAATDGEEEPAGKVETADNGFSVEKLLAQLGVRPASVGGPYVAVGANKGAQLPDEQVAKLMKTLPLTAPLDKYNFESPFGVRHDPFNGRMAMHTGVDLSGPYKTPVMSTAAGTVVFAGYSTGYGKLVEIDHGNGIHTKYGHLNRILVNVGQKIGKHSQIGLLGSSGRSTGPHVHYEVVVNGTPQDPEKFLEVGKAGVLKASN</sequence>
<keyword evidence="7" id="KW-0175">Coiled coil</keyword>
<dbReference type="SUPFAM" id="SSF51261">
    <property type="entry name" value="Duplicated hybrid motif"/>
    <property type="match status" value="1"/>
</dbReference>
<keyword evidence="3" id="KW-0479">Metal-binding</keyword>
<reference evidence="10" key="1">
    <citation type="journal article" date="2014" name="Int. J. Syst. Evol. Microbiol.">
        <title>Complete genome sequence of Corynebacterium casei LMG S-19264T (=DSM 44701T), isolated from a smear-ripened cheese.</title>
        <authorList>
            <consortium name="US DOE Joint Genome Institute (JGI-PGF)"/>
            <person name="Walter F."/>
            <person name="Albersmeier A."/>
            <person name="Kalinowski J."/>
            <person name="Ruckert C."/>
        </authorList>
    </citation>
    <scope>NUCLEOTIDE SEQUENCE</scope>
    <source>
        <strain evidence="10">CGMCC 1.15725</strain>
    </source>
</reference>
<protein>
    <submittedName>
        <fullName evidence="10">Peptidase M23</fullName>
    </submittedName>
</protein>
<evidence type="ECO:0000256" key="4">
    <source>
        <dbReference type="ARBA" id="ARBA00022801"/>
    </source>
</evidence>
<dbReference type="EMBL" id="BMJQ01000009">
    <property type="protein sequence ID" value="GGF27337.1"/>
    <property type="molecule type" value="Genomic_DNA"/>
</dbReference>
<evidence type="ECO:0000313" key="10">
    <source>
        <dbReference type="EMBL" id="GGF27337.1"/>
    </source>
</evidence>
<dbReference type="GO" id="GO:0006508">
    <property type="term" value="P:proteolysis"/>
    <property type="evidence" value="ECO:0007669"/>
    <property type="project" value="UniProtKB-KW"/>
</dbReference>
<evidence type="ECO:0000256" key="8">
    <source>
        <dbReference type="SAM" id="MobiDB-lite"/>
    </source>
</evidence>
<dbReference type="PANTHER" id="PTHR21666:SF288">
    <property type="entry name" value="CELL DIVISION PROTEIN YTFB"/>
    <property type="match status" value="1"/>
</dbReference>
<dbReference type="InterPro" id="IPR011055">
    <property type="entry name" value="Dup_hybrid_motif"/>
</dbReference>
<evidence type="ECO:0000256" key="5">
    <source>
        <dbReference type="ARBA" id="ARBA00022833"/>
    </source>
</evidence>
<evidence type="ECO:0000259" key="9">
    <source>
        <dbReference type="Pfam" id="PF01551"/>
    </source>
</evidence>
<evidence type="ECO:0000256" key="1">
    <source>
        <dbReference type="ARBA" id="ARBA00001947"/>
    </source>
</evidence>
<dbReference type="InterPro" id="IPR016047">
    <property type="entry name" value="M23ase_b-sheet_dom"/>
</dbReference>
<dbReference type="InterPro" id="IPR050570">
    <property type="entry name" value="Cell_wall_metabolism_enzyme"/>
</dbReference>
<feature type="coiled-coil region" evidence="7">
    <location>
        <begin position="79"/>
        <end position="221"/>
    </location>
</feature>
<dbReference type="CDD" id="cd12797">
    <property type="entry name" value="M23_peptidase"/>
    <property type="match status" value="1"/>
</dbReference>
<keyword evidence="4" id="KW-0378">Hydrolase</keyword>
<name>A0A8J2YVA3_9PROT</name>
<keyword evidence="2" id="KW-0645">Protease</keyword>
<dbReference type="Gene3D" id="2.70.70.10">
    <property type="entry name" value="Glucose Permease (Domain IIA)"/>
    <property type="match status" value="1"/>
</dbReference>
<dbReference type="AlphaFoldDB" id="A0A8J2YVA3"/>
<dbReference type="GO" id="GO:0004222">
    <property type="term" value="F:metalloendopeptidase activity"/>
    <property type="evidence" value="ECO:0007669"/>
    <property type="project" value="TreeGrafter"/>
</dbReference>
<proteinExistence type="predicted"/>
<dbReference type="Pfam" id="PF01551">
    <property type="entry name" value="Peptidase_M23"/>
    <property type="match status" value="1"/>
</dbReference>
<keyword evidence="5" id="KW-0862">Zinc</keyword>
<reference evidence="10" key="2">
    <citation type="submission" date="2020-09" db="EMBL/GenBank/DDBJ databases">
        <authorList>
            <person name="Sun Q."/>
            <person name="Zhou Y."/>
        </authorList>
    </citation>
    <scope>NUCLEOTIDE SEQUENCE</scope>
    <source>
        <strain evidence="10">CGMCC 1.15725</strain>
    </source>
</reference>
<gene>
    <name evidence="10" type="ORF">GCM10011611_36730</name>
</gene>
<comment type="cofactor">
    <cofactor evidence="1">
        <name>Zn(2+)</name>
        <dbReference type="ChEBI" id="CHEBI:29105"/>
    </cofactor>
</comment>
<dbReference type="Proteomes" id="UP000646365">
    <property type="component" value="Unassembled WGS sequence"/>
</dbReference>
<comment type="caution">
    <text evidence="10">The sequence shown here is derived from an EMBL/GenBank/DDBJ whole genome shotgun (WGS) entry which is preliminary data.</text>
</comment>
<evidence type="ECO:0000256" key="6">
    <source>
        <dbReference type="ARBA" id="ARBA00023049"/>
    </source>
</evidence>
<dbReference type="FunFam" id="2.70.70.10:FF:000006">
    <property type="entry name" value="M23 family peptidase"/>
    <property type="match status" value="1"/>
</dbReference>
<keyword evidence="11" id="KW-1185">Reference proteome</keyword>
<keyword evidence="6" id="KW-0482">Metalloprotease</keyword>
<evidence type="ECO:0000256" key="3">
    <source>
        <dbReference type="ARBA" id="ARBA00022723"/>
    </source>
</evidence>
<evidence type="ECO:0000256" key="7">
    <source>
        <dbReference type="SAM" id="Coils"/>
    </source>
</evidence>
<feature type="domain" description="M23ase beta-sheet core" evidence="9">
    <location>
        <begin position="345"/>
        <end position="439"/>
    </location>
</feature>